<evidence type="ECO:0000313" key="5">
    <source>
        <dbReference type="EMBL" id="MBE9609900.1"/>
    </source>
</evidence>
<keyword evidence="6" id="KW-1185">Reference proteome</keyword>
<feature type="transmembrane region" description="Helical" evidence="2">
    <location>
        <begin position="349"/>
        <end position="370"/>
    </location>
</feature>
<feature type="domain" description="FimV N-terminal" evidence="4">
    <location>
        <begin position="25"/>
        <end position="130"/>
    </location>
</feature>
<keyword evidence="2" id="KW-0472">Membrane</keyword>
<feature type="signal peptide" evidence="3">
    <location>
        <begin position="1"/>
        <end position="21"/>
    </location>
</feature>
<evidence type="ECO:0000313" key="6">
    <source>
        <dbReference type="Proteomes" id="UP000604481"/>
    </source>
</evidence>
<gene>
    <name evidence="5" type="ORF">INR99_11130</name>
</gene>
<proteinExistence type="predicted"/>
<dbReference type="RefSeq" id="WP_194116429.1">
    <property type="nucleotide sequence ID" value="NZ_JADFUA010000006.1"/>
</dbReference>
<evidence type="ECO:0000256" key="3">
    <source>
        <dbReference type="SAM" id="SignalP"/>
    </source>
</evidence>
<dbReference type="AlphaFoldDB" id="A0A8J7FLB6"/>
<sequence length="695" mass="75523">MFSWRNSVAVLVALGVGSPLASSATLGDIRVLSALGDRFSAQIQINTAPGEELSASCFRLVRPVVSSDEPMTVLGSASLRLLQLNDSTSILQVRGADAVQDPLLRLAIRYRCPGSESQDFQREYHVLLDPRDYASYVVSDALPQARGTARTADGSAPRRALPARGGTWLTRSGDTVNSIARSYTSSDGRARQDFIQRLYDLNPDLPQSPNARLEAEIAVRIPDAQQASPMSLPTLKPIPVPADPEARPSLSLGAAPVLADAPVQKIDSGQYSLQLSAPVLGPAGSKLTPEQTLELRQRLLNLDADDQAAATLQLKYQISQLQKQLNDLRQQQAATGQPVAANAASAGFAWYWVLLPLLVLFGLPVIFLIWRRRQIRTDAAKEVFTTATIASSMSRLPPREAARGEMNSQLPDYAASTGFDISEIAVPVHRGAGGAWDDAGDSQMDVIQPGNVAEEAQLLLDHGLSQQAINLLLHEIQSYPAALALWMKLFGVYVQLGMKDAFQERAVAFRLQFSSDSLWQQVQELGRDLEPENPLYRSLDAQHEQQFNVMHPPPVNAGDTAGAMGDAALFASLMHDQAGLPPPEMRVGVDPESKDKSHHLDHALEFSLDEELTATAPPDAELELPPMMPQAVSRLPVFVSDDPAMQDIARMLEAGQQDEAMGKLELMLYKGSLDQKLQAAKWVDLIAPHLPPGRL</sequence>
<keyword evidence="2" id="KW-1133">Transmembrane helix</keyword>
<dbReference type="Pfam" id="PF25800">
    <property type="entry name" value="FimV_N"/>
    <property type="match status" value="1"/>
</dbReference>
<keyword evidence="2" id="KW-0812">Transmembrane</keyword>
<reference evidence="5 6" key="1">
    <citation type="submission" date="2020-10" db="EMBL/GenBank/DDBJ databases">
        <title>The genome sequence of Chitinilyticum litopenaei 4Y14.</title>
        <authorList>
            <person name="Liu Y."/>
        </authorList>
    </citation>
    <scope>NUCLEOTIDE SEQUENCE [LARGE SCALE GENOMIC DNA]</scope>
    <source>
        <strain evidence="5 6">4Y14</strain>
    </source>
</reference>
<keyword evidence="3" id="KW-0732">Signal</keyword>
<feature type="chain" id="PRO_5035187579" description="FimV N-terminal domain-containing protein" evidence="3">
    <location>
        <begin position="22"/>
        <end position="695"/>
    </location>
</feature>
<accession>A0A8J7FLB6</accession>
<evidence type="ECO:0000256" key="1">
    <source>
        <dbReference type="SAM" id="MobiDB-lite"/>
    </source>
</evidence>
<name>A0A8J7FLB6_9NEIS</name>
<comment type="caution">
    <text evidence="5">The sequence shown here is derived from an EMBL/GenBank/DDBJ whole genome shotgun (WGS) entry which is preliminary data.</text>
</comment>
<organism evidence="5 6">
    <name type="scientific">Chitinilyticum piscinae</name>
    <dbReference type="NCBI Taxonomy" id="2866724"/>
    <lineage>
        <taxon>Bacteria</taxon>
        <taxon>Pseudomonadati</taxon>
        <taxon>Pseudomonadota</taxon>
        <taxon>Betaproteobacteria</taxon>
        <taxon>Neisseriales</taxon>
        <taxon>Chitinibacteraceae</taxon>
        <taxon>Chitinilyticum</taxon>
    </lineage>
</organism>
<dbReference type="InterPro" id="IPR057840">
    <property type="entry name" value="FimV_N"/>
</dbReference>
<evidence type="ECO:0000259" key="4">
    <source>
        <dbReference type="Pfam" id="PF25800"/>
    </source>
</evidence>
<dbReference type="EMBL" id="JADFUA010000006">
    <property type="protein sequence ID" value="MBE9609900.1"/>
    <property type="molecule type" value="Genomic_DNA"/>
</dbReference>
<protein>
    <recommendedName>
        <fullName evidence="4">FimV N-terminal domain-containing protein</fullName>
    </recommendedName>
</protein>
<dbReference type="Proteomes" id="UP000604481">
    <property type="component" value="Unassembled WGS sequence"/>
</dbReference>
<evidence type="ECO:0000256" key="2">
    <source>
        <dbReference type="SAM" id="Phobius"/>
    </source>
</evidence>
<feature type="region of interest" description="Disordered" evidence="1">
    <location>
        <begin position="148"/>
        <end position="167"/>
    </location>
</feature>